<protein>
    <submittedName>
        <fullName evidence="1">Uncharacterized protein</fullName>
    </submittedName>
</protein>
<evidence type="ECO:0000313" key="1">
    <source>
        <dbReference type="EMBL" id="GCC28957.1"/>
    </source>
</evidence>
<organism evidence="1 2">
    <name type="scientific">Chiloscyllium punctatum</name>
    <name type="common">Brownbanded bambooshark</name>
    <name type="synonym">Hemiscyllium punctatum</name>
    <dbReference type="NCBI Taxonomy" id="137246"/>
    <lineage>
        <taxon>Eukaryota</taxon>
        <taxon>Metazoa</taxon>
        <taxon>Chordata</taxon>
        <taxon>Craniata</taxon>
        <taxon>Vertebrata</taxon>
        <taxon>Chondrichthyes</taxon>
        <taxon>Elasmobranchii</taxon>
        <taxon>Galeomorphii</taxon>
        <taxon>Galeoidea</taxon>
        <taxon>Orectolobiformes</taxon>
        <taxon>Hemiscylliidae</taxon>
        <taxon>Chiloscyllium</taxon>
    </lineage>
</organism>
<keyword evidence="2" id="KW-1185">Reference proteome</keyword>
<name>A0A401SEW6_CHIPU</name>
<sequence>MQRRKATGGGWMGNSLEAVPHRRREAGAGQVRAVALGTSTYSRGRAIKVHTDSTAELRRLNLMEGRTRFQYLRASNNLLMFS</sequence>
<evidence type="ECO:0000313" key="2">
    <source>
        <dbReference type="Proteomes" id="UP000287033"/>
    </source>
</evidence>
<gene>
    <name evidence="1" type="ORF">chiPu_0007392</name>
</gene>
<proteinExistence type="predicted"/>
<accession>A0A401SEW6</accession>
<reference evidence="1 2" key="1">
    <citation type="journal article" date="2018" name="Nat. Ecol. Evol.">
        <title>Shark genomes provide insights into elasmobranch evolution and the origin of vertebrates.</title>
        <authorList>
            <person name="Hara Y"/>
            <person name="Yamaguchi K"/>
            <person name="Onimaru K"/>
            <person name="Kadota M"/>
            <person name="Koyanagi M"/>
            <person name="Keeley SD"/>
            <person name="Tatsumi K"/>
            <person name="Tanaka K"/>
            <person name="Motone F"/>
            <person name="Kageyama Y"/>
            <person name="Nozu R"/>
            <person name="Adachi N"/>
            <person name="Nishimura O"/>
            <person name="Nakagawa R"/>
            <person name="Tanegashima C"/>
            <person name="Kiyatake I"/>
            <person name="Matsumoto R"/>
            <person name="Murakumo K"/>
            <person name="Nishida K"/>
            <person name="Terakita A"/>
            <person name="Kuratani S"/>
            <person name="Sato K"/>
            <person name="Hyodo S Kuraku.S."/>
        </authorList>
    </citation>
    <scope>NUCLEOTIDE SEQUENCE [LARGE SCALE GENOMIC DNA]</scope>
</reference>
<dbReference type="Proteomes" id="UP000287033">
    <property type="component" value="Unassembled WGS sequence"/>
</dbReference>
<comment type="caution">
    <text evidence="1">The sequence shown here is derived from an EMBL/GenBank/DDBJ whole genome shotgun (WGS) entry which is preliminary data.</text>
</comment>
<dbReference type="EMBL" id="BEZZ01000227">
    <property type="protein sequence ID" value="GCC28957.1"/>
    <property type="molecule type" value="Genomic_DNA"/>
</dbReference>
<dbReference type="AlphaFoldDB" id="A0A401SEW6"/>